<evidence type="ECO:0000256" key="9">
    <source>
        <dbReference type="ARBA" id="ARBA00023157"/>
    </source>
</evidence>
<feature type="region of interest" description="Disordered" evidence="12">
    <location>
        <begin position="512"/>
        <end position="537"/>
    </location>
</feature>
<keyword evidence="13" id="KW-0732">Signal</keyword>
<keyword evidence="10" id="KW-0326">Glycosidase</keyword>
<evidence type="ECO:0000256" key="10">
    <source>
        <dbReference type="ARBA" id="ARBA00023295"/>
    </source>
</evidence>
<proteinExistence type="inferred from homology"/>
<dbReference type="InterPro" id="IPR018077">
    <property type="entry name" value="Glyco_hydro_fam25_subgr"/>
</dbReference>
<evidence type="ECO:0000256" key="5">
    <source>
        <dbReference type="ARBA" id="ARBA00022525"/>
    </source>
</evidence>
<comment type="similarity">
    <text evidence="3">Belongs to the glycosyl hydrolase 25 family.</text>
</comment>
<keyword evidence="7" id="KW-0081">Bacteriolytic enzyme</keyword>
<dbReference type="GO" id="GO:0042742">
    <property type="term" value="P:defense response to bacterium"/>
    <property type="evidence" value="ECO:0007669"/>
    <property type="project" value="UniProtKB-KW"/>
</dbReference>
<dbReference type="Proteomes" id="UP001139502">
    <property type="component" value="Unassembled WGS sequence"/>
</dbReference>
<dbReference type="InterPro" id="IPR017853">
    <property type="entry name" value="GH"/>
</dbReference>
<evidence type="ECO:0000256" key="13">
    <source>
        <dbReference type="SAM" id="SignalP"/>
    </source>
</evidence>
<keyword evidence="15" id="KW-1185">Reference proteome</keyword>
<keyword evidence="6" id="KW-0929">Antimicrobial</keyword>
<dbReference type="PANTHER" id="PTHR34135">
    <property type="entry name" value="LYSOZYME"/>
    <property type="match status" value="1"/>
</dbReference>
<accession>A0A9X2HJA3</accession>
<comment type="catalytic activity">
    <reaction evidence="1">
        <text>Hydrolysis of (1-&gt;4)-beta-linkages between N-acetylmuramic acid and N-acetyl-D-glucosamine residues in a peptidoglycan and between N-acetyl-D-glucosamine residues in chitodextrins.</text>
        <dbReference type="EC" id="3.2.1.17"/>
    </reaction>
</comment>
<dbReference type="AlphaFoldDB" id="A0A9X2HJA3"/>
<keyword evidence="5" id="KW-0964">Secreted</keyword>
<comment type="subcellular location">
    <subcellularLocation>
        <location evidence="2">Secreted</location>
    </subcellularLocation>
</comment>
<evidence type="ECO:0000313" key="15">
    <source>
        <dbReference type="Proteomes" id="UP001139502"/>
    </source>
</evidence>
<comment type="function">
    <text evidence="11">This enzyme has both lysozyme (acetylmuramidase) and diacetylmuramidase activities.</text>
</comment>
<evidence type="ECO:0000256" key="4">
    <source>
        <dbReference type="ARBA" id="ARBA00012732"/>
    </source>
</evidence>
<sequence>MTFTDRSRPLGRLRRTLIAALCCTALALGTTPALAQDPAVANAPLGPATGGQESAQARGVVPEGDVLRDPGLPAVPPTTGGANPGATLGQGSKPLGETSHLSQESTAAGISRLQQAGVPQAAAASAPPATGEAAAWKPAGILGMDVSGWQPTVDWAAEYRNGARFAYVKTTEGTGYRSPSFNGQYTGAANAGMYRGAYHFALPSVSSGAAQADYFIANGGGWTADGRTMPGLLDVEFNPYASLGNQCFNMSPAQLKSWITSFANRYLQKTGRYPMIYTATSWWNSCIGSTSEFNHMPLHLANYSGSVGPLPSGWSTHDVWQYSASGPFSGDSNVYRGSAAQLRDLVVNAAHKPLGGRTPAHAAAPSGQVYTSGNGRQVKLSGAIGTKWNKARGTYGEPVNNESCGLVQSGCFQTFSKGYTIYWTPNGTGTNAVKTWGAIGEKWMQAGYERGYGYPLHDEACGLTGGGCYQTFSNGYTVYWTPFGTGTHAVYTWGAIGKQWMQAGYERGYGYPTTDRQRSGNGYSQRFSGGRTLTGAS</sequence>
<organism evidence="14 15">
    <name type="scientific">Rothia santali</name>
    <dbReference type="NCBI Taxonomy" id="2949643"/>
    <lineage>
        <taxon>Bacteria</taxon>
        <taxon>Bacillati</taxon>
        <taxon>Actinomycetota</taxon>
        <taxon>Actinomycetes</taxon>
        <taxon>Micrococcales</taxon>
        <taxon>Micrococcaceae</taxon>
        <taxon>Rothia</taxon>
    </lineage>
</organism>
<dbReference type="Pfam" id="PF01183">
    <property type="entry name" value="Glyco_hydro_25"/>
    <property type="match status" value="1"/>
</dbReference>
<name>A0A9X2HJA3_9MICC</name>
<dbReference type="GO" id="GO:0016052">
    <property type="term" value="P:carbohydrate catabolic process"/>
    <property type="evidence" value="ECO:0007669"/>
    <property type="project" value="TreeGrafter"/>
</dbReference>
<dbReference type="InterPro" id="IPR013207">
    <property type="entry name" value="LGFP"/>
</dbReference>
<keyword evidence="9" id="KW-1015">Disulfide bond</keyword>
<gene>
    <name evidence="14" type="ORF">NBM05_12250</name>
</gene>
<evidence type="ECO:0000256" key="6">
    <source>
        <dbReference type="ARBA" id="ARBA00022529"/>
    </source>
</evidence>
<evidence type="ECO:0000256" key="7">
    <source>
        <dbReference type="ARBA" id="ARBA00022638"/>
    </source>
</evidence>
<comment type="caution">
    <text evidence="14">The sequence shown here is derived from an EMBL/GenBank/DDBJ whole genome shotgun (WGS) entry which is preliminary data.</text>
</comment>
<dbReference type="GO" id="GO:0031640">
    <property type="term" value="P:killing of cells of another organism"/>
    <property type="evidence" value="ECO:0007669"/>
    <property type="project" value="UniProtKB-KW"/>
</dbReference>
<dbReference type="SMART" id="SM00641">
    <property type="entry name" value="Glyco_25"/>
    <property type="match status" value="1"/>
</dbReference>
<dbReference type="GO" id="GO:0009253">
    <property type="term" value="P:peptidoglycan catabolic process"/>
    <property type="evidence" value="ECO:0007669"/>
    <property type="project" value="InterPro"/>
</dbReference>
<dbReference type="PANTHER" id="PTHR34135:SF2">
    <property type="entry name" value="LYSOZYME"/>
    <property type="match status" value="1"/>
</dbReference>
<dbReference type="GO" id="GO:0016998">
    <property type="term" value="P:cell wall macromolecule catabolic process"/>
    <property type="evidence" value="ECO:0007669"/>
    <property type="project" value="InterPro"/>
</dbReference>
<feature type="compositionally biased region" description="Polar residues" evidence="12">
    <location>
        <begin position="99"/>
        <end position="108"/>
    </location>
</feature>
<dbReference type="GO" id="GO:0003796">
    <property type="term" value="F:lysozyme activity"/>
    <property type="evidence" value="ECO:0007669"/>
    <property type="project" value="UniProtKB-EC"/>
</dbReference>
<evidence type="ECO:0000256" key="1">
    <source>
        <dbReference type="ARBA" id="ARBA00000632"/>
    </source>
</evidence>
<dbReference type="GO" id="GO:0005576">
    <property type="term" value="C:extracellular region"/>
    <property type="evidence" value="ECO:0007669"/>
    <property type="project" value="UniProtKB-SubCell"/>
</dbReference>
<reference evidence="14" key="1">
    <citation type="submission" date="2022-06" db="EMBL/GenBank/DDBJ databases">
        <title>Rothia sp. isolated from sandalwood seedling.</title>
        <authorList>
            <person name="Tuikhar N."/>
            <person name="Kirdat K."/>
            <person name="Thorat V."/>
            <person name="Swetha P."/>
            <person name="Padma S."/>
            <person name="Sundararaj R."/>
            <person name="Yadav A."/>
        </authorList>
    </citation>
    <scope>NUCLEOTIDE SEQUENCE</scope>
    <source>
        <strain evidence="14">AR01</strain>
    </source>
</reference>
<evidence type="ECO:0000313" key="14">
    <source>
        <dbReference type="EMBL" id="MCP3426751.1"/>
    </source>
</evidence>
<evidence type="ECO:0000256" key="12">
    <source>
        <dbReference type="SAM" id="MobiDB-lite"/>
    </source>
</evidence>
<evidence type="ECO:0000256" key="8">
    <source>
        <dbReference type="ARBA" id="ARBA00022801"/>
    </source>
</evidence>
<feature type="chain" id="PRO_5040832746" description="lysozyme" evidence="13">
    <location>
        <begin position="36"/>
        <end position="537"/>
    </location>
</feature>
<feature type="signal peptide" evidence="13">
    <location>
        <begin position="1"/>
        <end position="35"/>
    </location>
</feature>
<dbReference type="PROSITE" id="PS51904">
    <property type="entry name" value="GLYCOSYL_HYDROL_F25_2"/>
    <property type="match status" value="1"/>
</dbReference>
<evidence type="ECO:0000256" key="2">
    <source>
        <dbReference type="ARBA" id="ARBA00004613"/>
    </source>
</evidence>
<dbReference type="CDD" id="cd06412">
    <property type="entry name" value="GH25_CH-type"/>
    <property type="match status" value="1"/>
</dbReference>
<protein>
    <recommendedName>
        <fullName evidence="4">lysozyme</fullName>
        <ecNumber evidence="4">3.2.1.17</ecNumber>
    </recommendedName>
</protein>
<dbReference type="InterPro" id="IPR002053">
    <property type="entry name" value="Glyco_hydro_25"/>
</dbReference>
<dbReference type="SUPFAM" id="SSF51445">
    <property type="entry name" value="(Trans)glycosidases"/>
    <property type="match status" value="1"/>
</dbReference>
<dbReference type="FunFam" id="3.20.20.80:FF:000060">
    <property type="entry name" value="Lysozyme M1"/>
    <property type="match status" value="1"/>
</dbReference>
<evidence type="ECO:0000256" key="11">
    <source>
        <dbReference type="ARBA" id="ARBA00055588"/>
    </source>
</evidence>
<dbReference type="Pfam" id="PF08310">
    <property type="entry name" value="LGFP"/>
    <property type="match status" value="2"/>
</dbReference>
<evidence type="ECO:0000256" key="3">
    <source>
        <dbReference type="ARBA" id="ARBA00010646"/>
    </source>
</evidence>
<dbReference type="EMBL" id="JANAFB010000035">
    <property type="protein sequence ID" value="MCP3426751.1"/>
    <property type="molecule type" value="Genomic_DNA"/>
</dbReference>
<keyword evidence="8" id="KW-0378">Hydrolase</keyword>
<dbReference type="RefSeq" id="WP_254167853.1">
    <property type="nucleotide sequence ID" value="NZ_JANAFB010000035.1"/>
</dbReference>
<feature type="region of interest" description="Disordered" evidence="12">
    <location>
        <begin position="68"/>
        <end position="108"/>
    </location>
</feature>
<dbReference type="Gene3D" id="3.20.20.80">
    <property type="entry name" value="Glycosidases"/>
    <property type="match status" value="1"/>
</dbReference>
<dbReference type="EC" id="3.2.1.17" evidence="4"/>